<feature type="region of interest" description="Disordered" evidence="1">
    <location>
        <begin position="1"/>
        <end position="79"/>
    </location>
</feature>
<evidence type="ECO:0000313" key="3">
    <source>
        <dbReference type="EMBL" id="VEU37324.1"/>
    </source>
</evidence>
<keyword evidence="2" id="KW-1133">Transmembrane helix</keyword>
<dbReference type="EMBL" id="CAACVS010000121">
    <property type="protein sequence ID" value="VEU37324.1"/>
    <property type="molecule type" value="Genomic_DNA"/>
</dbReference>
<organism evidence="3 4">
    <name type="scientific">Pseudo-nitzschia multistriata</name>
    <dbReference type="NCBI Taxonomy" id="183589"/>
    <lineage>
        <taxon>Eukaryota</taxon>
        <taxon>Sar</taxon>
        <taxon>Stramenopiles</taxon>
        <taxon>Ochrophyta</taxon>
        <taxon>Bacillariophyta</taxon>
        <taxon>Bacillariophyceae</taxon>
        <taxon>Bacillariophycidae</taxon>
        <taxon>Bacillariales</taxon>
        <taxon>Bacillariaceae</taxon>
        <taxon>Pseudo-nitzschia</taxon>
    </lineage>
</organism>
<gene>
    <name evidence="3" type="ORF">PSNMU_V1.4_AUG-EV-PASAV3_0041220</name>
</gene>
<reference evidence="3 4" key="1">
    <citation type="submission" date="2019-01" db="EMBL/GenBank/DDBJ databases">
        <authorList>
            <person name="Ferrante I. M."/>
        </authorList>
    </citation>
    <scope>NUCLEOTIDE SEQUENCE [LARGE SCALE GENOMIC DNA]</scope>
    <source>
        <strain evidence="3 4">B856</strain>
    </source>
</reference>
<feature type="region of interest" description="Disordered" evidence="1">
    <location>
        <begin position="503"/>
        <end position="522"/>
    </location>
</feature>
<evidence type="ECO:0000256" key="1">
    <source>
        <dbReference type="SAM" id="MobiDB-lite"/>
    </source>
</evidence>
<feature type="transmembrane region" description="Helical" evidence="2">
    <location>
        <begin position="89"/>
        <end position="110"/>
    </location>
</feature>
<proteinExistence type="predicted"/>
<dbReference type="OrthoDB" id="42209at2759"/>
<accession>A0A448Z5L2</accession>
<feature type="compositionally biased region" description="Polar residues" evidence="1">
    <location>
        <begin position="20"/>
        <end position="32"/>
    </location>
</feature>
<dbReference type="AlphaFoldDB" id="A0A448Z5L2"/>
<protein>
    <submittedName>
        <fullName evidence="3">Uncharacterized protein</fullName>
    </submittedName>
</protein>
<keyword evidence="2" id="KW-0812">Transmembrane</keyword>
<keyword evidence="4" id="KW-1185">Reference proteome</keyword>
<dbReference type="Proteomes" id="UP000291116">
    <property type="component" value="Unassembled WGS sequence"/>
</dbReference>
<feature type="compositionally biased region" description="Low complexity" evidence="1">
    <location>
        <begin position="64"/>
        <end position="74"/>
    </location>
</feature>
<name>A0A448Z5L2_9STRA</name>
<sequence length="543" mass="59543">MERTYSTSTIRKRSVAALESASNRKATSNERGISNIPRKGSPMAMTARPVRSSNKEDNATANEAKSSSDAMASKSPKRQHYGFQPSANWMIRSPLLWAVAVVLPLFYWVYSKQGHGTSLADATKTSDIPTGDRDTTTTTILEEYRTLIELSIPPGALTPGEHRKGRYGKVHATFCAIDWDLQSANPSTVPMFKDLKGRSSSCKATKTVVTDFYKLARAARDYDAEQSDRNETDEAPYPSGVVFHETRCGSTLVANLLAGSSPTMGTSRVYSESPPPIAALQACARNGGNACDPDLHSSLIRDVFYVMGRRRPASPKAEQHRVFYKIQSIGSMSIDKFTAAFPTVPWIFVYRDTVEILQSHLQQGRTNPTNSQGQQKSTVIPKVCTRNYNLGLNRQPATTLEAMKDAGVAIDKPPSASLDPIEYCAAHLAGLSLAALHEHDRWQSNHKQAASGGGRFVEYSQLPDRLWNEILPDHFGLGRPLPEQAISNMETIAGVYSKGRGKKANQEWASDSEAKQETASKQVTEAAKRFASGAYERMKALSS</sequence>
<evidence type="ECO:0000256" key="2">
    <source>
        <dbReference type="SAM" id="Phobius"/>
    </source>
</evidence>
<evidence type="ECO:0000313" key="4">
    <source>
        <dbReference type="Proteomes" id="UP000291116"/>
    </source>
</evidence>
<keyword evidence="2" id="KW-0472">Membrane</keyword>